<dbReference type="Proteomes" id="UP000533598">
    <property type="component" value="Unassembled WGS sequence"/>
</dbReference>
<dbReference type="EMBL" id="JACHMH010000001">
    <property type="protein sequence ID" value="MBB4677126.1"/>
    <property type="molecule type" value="Genomic_DNA"/>
</dbReference>
<dbReference type="RefSeq" id="WP_185003029.1">
    <property type="nucleotide sequence ID" value="NZ_BAAAUI010000002.1"/>
</dbReference>
<accession>A0A7W7C9P9</accession>
<proteinExistence type="predicted"/>
<name>A0A7W7C9P9_9PSEU</name>
<evidence type="ECO:0000313" key="2">
    <source>
        <dbReference type="Proteomes" id="UP000533598"/>
    </source>
</evidence>
<keyword evidence="2" id="KW-1185">Reference proteome</keyword>
<organism evidence="1 2">
    <name type="scientific">Crossiella cryophila</name>
    <dbReference type="NCBI Taxonomy" id="43355"/>
    <lineage>
        <taxon>Bacteria</taxon>
        <taxon>Bacillati</taxon>
        <taxon>Actinomycetota</taxon>
        <taxon>Actinomycetes</taxon>
        <taxon>Pseudonocardiales</taxon>
        <taxon>Pseudonocardiaceae</taxon>
        <taxon>Crossiella</taxon>
    </lineage>
</organism>
<gene>
    <name evidence="1" type="ORF">HNR67_003244</name>
</gene>
<reference evidence="1 2" key="1">
    <citation type="submission" date="2020-08" db="EMBL/GenBank/DDBJ databases">
        <title>Sequencing the genomes of 1000 actinobacteria strains.</title>
        <authorList>
            <person name="Klenk H.-P."/>
        </authorList>
    </citation>
    <scope>NUCLEOTIDE SEQUENCE [LARGE SCALE GENOMIC DNA]</scope>
    <source>
        <strain evidence="1 2">DSM 44230</strain>
    </source>
</reference>
<protein>
    <submittedName>
        <fullName evidence="1">Uncharacterized protein</fullName>
    </submittedName>
</protein>
<evidence type="ECO:0000313" key="1">
    <source>
        <dbReference type="EMBL" id="MBB4677126.1"/>
    </source>
</evidence>
<comment type="caution">
    <text evidence="1">The sequence shown here is derived from an EMBL/GenBank/DDBJ whole genome shotgun (WGS) entry which is preliminary data.</text>
</comment>
<dbReference type="AlphaFoldDB" id="A0A7W7C9P9"/>
<sequence>MARILCIGRGGDLTPADWAVIGPADRATRQTLRDRGIRTFLDLGPITDRADLVEQADRLTGLMTELAPDGIALHLAHTELDAEVAANIQSAAETANPAVEMLLICTREPDFAELDEFADHYVIPAADARTRARTTRTVLTVTPGTAKQVDGVYVPH</sequence>